<keyword evidence="4" id="KW-0460">Magnesium</keyword>
<name>A0A3P1SEH7_9ACTO</name>
<dbReference type="OrthoDB" id="2813007at2"/>
<dbReference type="InterPro" id="IPR007666">
    <property type="entry name" value="ADP_PFK/GK"/>
</dbReference>
<evidence type="ECO:0000256" key="2">
    <source>
        <dbReference type="ARBA" id="ARBA00022723"/>
    </source>
</evidence>
<keyword evidence="3 6" id="KW-0418">Kinase</keyword>
<evidence type="ECO:0000313" key="7">
    <source>
        <dbReference type="Proteomes" id="UP000280444"/>
    </source>
</evidence>
<gene>
    <name evidence="6" type="ORF">EII11_06060</name>
</gene>
<dbReference type="SUPFAM" id="SSF53613">
    <property type="entry name" value="Ribokinase-like"/>
    <property type="match status" value="1"/>
</dbReference>
<evidence type="ECO:0000256" key="5">
    <source>
        <dbReference type="ARBA" id="ARBA00023152"/>
    </source>
</evidence>
<dbReference type="GO" id="GO:0016773">
    <property type="term" value="F:phosphotransferase activity, alcohol group as acceptor"/>
    <property type="evidence" value="ECO:0007669"/>
    <property type="project" value="InterPro"/>
</dbReference>
<proteinExistence type="predicted"/>
<dbReference type="EMBL" id="RQZF01000004">
    <property type="protein sequence ID" value="RRC95426.1"/>
    <property type="molecule type" value="Genomic_DNA"/>
</dbReference>
<protein>
    <submittedName>
        <fullName evidence="6">6-phosphofructokinase</fullName>
    </submittedName>
</protein>
<dbReference type="RefSeq" id="WP_124870104.1">
    <property type="nucleotide sequence ID" value="NZ_RQZF01000004.1"/>
</dbReference>
<dbReference type="GO" id="GO:0006096">
    <property type="term" value="P:glycolytic process"/>
    <property type="evidence" value="ECO:0007669"/>
    <property type="project" value="UniProtKB-KW"/>
</dbReference>
<dbReference type="Gene3D" id="3.40.1190.20">
    <property type="match status" value="1"/>
</dbReference>
<comment type="caution">
    <text evidence="6">The sequence shown here is derived from an EMBL/GenBank/DDBJ whole genome shotgun (WGS) entry which is preliminary data.</text>
</comment>
<dbReference type="InterPro" id="IPR029056">
    <property type="entry name" value="Ribokinase-like"/>
</dbReference>
<dbReference type="Proteomes" id="UP000280444">
    <property type="component" value="Unassembled WGS sequence"/>
</dbReference>
<keyword evidence="5" id="KW-0324">Glycolysis</keyword>
<keyword evidence="2" id="KW-0479">Metal-binding</keyword>
<keyword evidence="7" id="KW-1185">Reference proteome</keyword>
<dbReference type="GO" id="GO:0046872">
    <property type="term" value="F:metal ion binding"/>
    <property type="evidence" value="ECO:0007669"/>
    <property type="project" value="UniProtKB-KW"/>
</dbReference>
<dbReference type="GO" id="GO:0016301">
    <property type="term" value="F:kinase activity"/>
    <property type="evidence" value="ECO:0007669"/>
    <property type="project" value="UniProtKB-KW"/>
</dbReference>
<dbReference type="Pfam" id="PF04587">
    <property type="entry name" value="ADP_PFK_GK"/>
    <property type="match status" value="1"/>
</dbReference>
<accession>A0A3P1SEH7</accession>
<evidence type="ECO:0000313" key="6">
    <source>
        <dbReference type="EMBL" id="RRC95426.1"/>
    </source>
</evidence>
<evidence type="ECO:0000256" key="1">
    <source>
        <dbReference type="ARBA" id="ARBA00022679"/>
    </source>
</evidence>
<keyword evidence="1" id="KW-0808">Transferase</keyword>
<evidence type="ECO:0000256" key="4">
    <source>
        <dbReference type="ARBA" id="ARBA00022842"/>
    </source>
</evidence>
<sequence length="422" mass="45778">MGSGVVLGLGGNVDFEVEWDAQILQALMRDCEISAAECEATPRIVEDERGMLVAILHAIRHQKGMEVRVTDPQALRSFAERFSYTMTLGGTSVRAAICLDRLGVGSLVHLVSTCQELRDLLPDRVRYVSSAREDSLDPHVIIQYPAAPDLHFLDGSPVWEGAREVGAGEGRPNRLIFVNDPANERMAISPDLAEPIASAQVVVISGLNAMTSEELLARRLDVVERMLAQVPSEQQGRDCLLPPPGFAGRPVIYEEAGFHHEHLRQQVLASARRWATIHSMNEDEAQHYLGRRVSMTEPEDLVSLMKSLRVLSGVRNVVVHTADYAAVMGEDAQAVAKAAAVGCQMASTRFAYGDDFTAEDFRAMARVAYSPVGLYLTASPVVRKAGVHIAPSHAVKIADPTTIGLGDAFVGGMVLALSHERG</sequence>
<dbReference type="AlphaFoldDB" id="A0A3P1SEH7"/>
<evidence type="ECO:0000256" key="3">
    <source>
        <dbReference type="ARBA" id="ARBA00022777"/>
    </source>
</evidence>
<reference evidence="6 7" key="1">
    <citation type="submission" date="2018-11" db="EMBL/GenBank/DDBJ databases">
        <title>Genomes From Bacteria Associated with the Canine Oral Cavity: a Test Case for Automated Genome-Based Taxonomic Assignment.</title>
        <authorList>
            <person name="Coil D.A."/>
            <person name="Jospin G."/>
            <person name="Darling A.E."/>
            <person name="Wallis C."/>
            <person name="Davis I.J."/>
            <person name="Harris S."/>
            <person name="Eisen J.A."/>
            <person name="Holcombe L.J."/>
            <person name="O'Flynn C."/>
        </authorList>
    </citation>
    <scope>NUCLEOTIDE SEQUENCE [LARGE SCALE GENOMIC DNA]</scope>
    <source>
        <strain evidence="6 7">OH770</strain>
    </source>
</reference>
<organism evidence="6 7">
    <name type="scientific">Schaalia canis</name>
    <dbReference type="NCBI Taxonomy" id="100469"/>
    <lineage>
        <taxon>Bacteria</taxon>
        <taxon>Bacillati</taxon>
        <taxon>Actinomycetota</taxon>
        <taxon>Actinomycetes</taxon>
        <taxon>Actinomycetales</taxon>
        <taxon>Actinomycetaceae</taxon>
        <taxon>Schaalia</taxon>
    </lineage>
</organism>